<feature type="region of interest" description="Disordered" evidence="1">
    <location>
        <begin position="1"/>
        <end position="35"/>
    </location>
</feature>
<dbReference type="Proteomes" id="UP000070675">
    <property type="component" value="Unassembled WGS sequence"/>
</dbReference>
<keyword evidence="2" id="KW-0812">Transmembrane</keyword>
<keyword evidence="2" id="KW-0472">Membrane</keyword>
<feature type="compositionally biased region" description="Low complexity" evidence="1">
    <location>
        <begin position="212"/>
        <end position="224"/>
    </location>
</feature>
<evidence type="ECO:0000256" key="2">
    <source>
        <dbReference type="SAM" id="Phobius"/>
    </source>
</evidence>
<dbReference type="EMBL" id="LSCR01000002">
    <property type="protein sequence ID" value="KXB35516.1"/>
    <property type="molecule type" value="Genomic_DNA"/>
</dbReference>
<organism evidence="3 4">
    <name type="scientific">Atopobium deltae</name>
    <dbReference type="NCBI Taxonomy" id="1393034"/>
    <lineage>
        <taxon>Bacteria</taxon>
        <taxon>Bacillati</taxon>
        <taxon>Actinomycetota</taxon>
        <taxon>Coriobacteriia</taxon>
        <taxon>Coriobacteriales</taxon>
        <taxon>Atopobiaceae</taxon>
        <taxon>Atopobium</taxon>
    </lineage>
</organism>
<feature type="transmembrane region" description="Helical" evidence="2">
    <location>
        <begin position="157"/>
        <end position="180"/>
    </location>
</feature>
<evidence type="ECO:0000256" key="1">
    <source>
        <dbReference type="SAM" id="MobiDB-lite"/>
    </source>
</evidence>
<feature type="region of interest" description="Disordered" evidence="1">
    <location>
        <begin position="200"/>
        <end position="227"/>
    </location>
</feature>
<keyword evidence="2" id="KW-1133">Transmembrane helix</keyword>
<feature type="compositionally biased region" description="Low complexity" evidence="1">
    <location>
        <begin position="12"/>
        <end position="33"/>
    </location>
</feature>
<dbReference type="STRING" id="1393034.HMPREF3192_00166"/>
<protein>
    <submittedName>
        <fullName evidence="3">Uncharacterized protein</fullName>
    </submittedName>
</protein>
<dbReference type="AlphaFoldDB" id="A0A133XX31"/>
<proteinExistence type="predicted"/>
<name>A0A133XX31_9ACTN</name>
<reference evidence="4" key="1">
    <citation type="submission" date="2016-01" db="EMBL/GenBank/DDBJ databases">
        <authorList>
            <person name="Mitreva M."/>
            <person name="Pepin K.H."/>
            <person name="Mihindukulasuriya K.A."/>
            <person name="Fulton R."/>
            <person name="Fronick C."/>
            <person name="O'Laughlin M."/>
            <person name="Miner T."/>
            <person name="Herter B."/>
            <person name="Rosa B.A."/>
            <person name="Cordes M."/>
            <person name="Tomlinson C."/>
            <person name="Wollam A."/>
            <person name="Palsikar V.B."/>
            <person name="Mardis E.R."/>
            <person name="Wilson R.K."/>
        </authorList>
    </citation>
    <scope>NUCLEOTIDE SEQUENCE [LARGE SCALE GENOMIC DNA]</scope>
    <source>
        <strain evidence="4">DNF00019</strain>
    </source>
</reference>
<comment type="caution">
    <text evidence="3">The sequence shown here is derived from an EMBL/GenBank/DDBJ whole genome shotgun (WGS) entry which is preliminary data.</text>
</comment>
<gene>
    <name evidence="3" type="ORF">HMPREF3192_00166</name>
</gene>
<evidence type="ECO:0000313" key="4">
    <source>
        <dbReference type="Proteomes" id="UP000070675"/>
    </source>
</evidence>
<keyword evidence="4" id="KW-1185">Reference proteome</keyword>
<evidence type="ECO:0000313" key="3">
    <source>
        <dbReference type="EMBL" id="KXB35516.1"/>
    </source>
</evidence>
<sequence length="368" mass="40427">MPSLPKPKPVEVSPVTTSASSSPSSAPASQAQAELEDAFRKAELVHRAQRAQQINQLPQIDDVLQGAETQNADHQYEDELQQDEQIPQTFPQTIPQTLPRVEAAPQLEDDFNTKADLDLDEPISEAEVTHAIPRIESALPSSSDNGYAFERLPHLRAVFIAAAAAVALIGGFIMMLWHPWNPDVFRPRNQVEMDTTKAGFPGVKHKLKGQDTQPAAPTNPATADETTKKKLQECYKKLGTLAKKIDDHGNSFDSVAYSSDTQSIRKQTEAANALAYEASNLINEIKTLDTTTGTYVQQIKDLLTLGSYLRNRCDAYVKAWKLVRKSNNVQAQKDKIDAILHGNNGGGGQDGYKALFDENYESMNPATS</sequence>
<dbReference type="PATRIC" id="fig|1393034.3.peg.160"/>
<accession>A0A133XX31</accession>